<keyword evidence="2 3" id="KW-0802">TPR repeat</keyword>
<evidence type="ECO:0000313" key="6">
    <source>
        <dbReference type="Proteomes" id="UP000239936"/>
    </source>
</evidence>
<evidence type="ECO:0000256" key="2">
    <source>
        <dbReference type="ARBA" id="ARBA00022803"/>
    </source>
</evidence>
<dbReference type="SUPFAM" id="SSF48452">
    <property type="entry name" value="TPR-like"/>
    <property type="match status" value="1"/>
</dbReference>
<dbReference type="AlphaFoldDB" id="A0A2S7XVV5"/>
<proteinExistence type="predicted"/>
<dbReference type="InterPro" id="IPR013360">
    <property type="entry name" value="Pilus_4_PilW"/>
</dbReference>
<dbReference type="NCBIfam" id="TIGR02521">
    <property type="entry name" value="type_IV_pilW"/>
    <property type="match status" value="1"/>
</dbReference>
<evidence type="ECO:0000313" key="5">
    <source>
        <dbReference type="EMBL" id="PQJ97571.1"/>
    </source>
</evidence>
<dbReference type="PROSITE" id="PS50005">
    <property type="entry name" value="TPR"/>
    <property type="match status" value="1"/>
</dbReference>
<dbReference type="InterPro" id="IPR011990">
    <property type="entry name" value="TPR-like_helical_dom_sf"/>
</dbReference>
<dbReference type="Pfam" id="PF14559">
    <property type="entry name" value="TPR_19"/>
    <property type="match status" value="1"/>
</dbReference>
<gene>
    <name evidence="5" type="ORF">CXB77_00805</name>
    <name evidence="4" type="ORF">CXB77_13055</name>
</gene>
<evidence type="ECO:0000256" key="3">
    <source>
        <dbReference type="PROSITE-ProRule" id="PRU00339"/>
    </source>
</evidence>
<evidence type="ECO:0000313" key="4">
    <source>
        <dbReference type="EMBL" id="PQJ95200.1"/>
    </source>
</evidence>
<evidence type="ECO:0000256" key="1">
    <source>
        <dbReference type="ARBA" id="ARBA00022737"/>
    </source>
</evidence>
<organism evidence="5 6">
    <name type="scientific">Chromatium okenii</name>
    <dbReference type="NCBI Taxonomy" id="61644"/>
    <lineage>
        <taxon>Bacteria</taxon>
        <taxon>Pseudomonadati</taxon>
        <taxon>Pseudomonadota</taxon>
        <taxon>Gammaproteobacteria</taxon>
        <taxon>Chromatiales</taxon>
        <taxon>Chromatiaceae</taxon>
        <taxon>Chromatium</taxon>
    </lineage>
</organism>
<dbReference type="InterPro" id="IPR019734">
    <property type="entry name" value="TPR_rpt"/>
</dbReference>
<comment type="caution">
    <text evidence="5">The sequence shown here is derived from an EMBL/GenBank/DDBJ whole genome shotgun (WGS) entry which is preliminary data.</text>
</comment>
<reference evidence="5 6" key="1">
    <citation type="submission" date="2018-01" db="EMBL/GenBank/DDBJ databases">
        <title>The complete genome sequence of Chromatium okenii LaCa, a purple sulfur bacterium with a turbulent life.</title>
        <authorList>
            <person name="Luedin S.M."/>
            <person name="Liechti N."/>
            <person name="Storelli N."/>
            <person name="Danza F."/>
            <person name="Wittwer M."/>
            <person name="Pothier J.F."/>
            <person name="Tonolla M.A."/>
        </authorList>
    </citation>
    <scope>NUCLEOTIDE SEQUENCE [LARGE SCALE GENOMIC DNA]</scope>
    <source>
        <strain evidence="5 6">LaCa</strain>
    </source>
</reference>
<dbReference type="Proteomes" id="UP000239936">
    <property type="component" value="Unassembled WGS sequence"/>
</dbReference>
<dbReference type="Pfam" id="PF13174">
    <property type="entry name" value="TPR_6"/>
    <property type="match status" value="1"/>
</dbReference>
<dbReference type="PANTHER" id="PTHR44227">
    <property type="match status" value="1"/>
</dbReference>
<accession>A0A2S7XVV5</accession>
<dbReference type="Gene3D" id="1.25.40.10">
    <property type="entry name" value="Tetratricopeptide repeat domain"/>
    <property type="match status" value="1"/>
</dbReference>
<dbReference type="PROSITE" id="PS51257">
    <property type="entry name" value="PROKAR_LIPOPROTEIN"/>
    <property type="match status" value="1"/>
</dbReference>
<protein>
    <submittedName>
        <fullName evidence="5">Type IV pilus biogenesis/stability protein PilW</fullName>
    </submittedName>
</protein>
<dbReference type="RefSeq" id="WP_105072429.1">
    <property type="nucleotide sequence ID" value="NZ_PPGH01000009.1"/>
</dbReference>
<dbReference type="OrthoDB" id="9814042at2"/>
<dbReference type="InterPro" id="IPR052346">
    <property type="entry name" value="O-mannosyl-transferase_TMTC"/>
</dbReference>
<keyword evidence="6" id="KW-1185">Reference proteome</keyword>
<dbReference type="PANTHER" id="PTHR44227:SF3">
    <property type="entry name" value="PROTEIN O-MANNOSYL-TRANSFERASE TMTC4"/>
    <property type="match status" value="1"/>
</dbReference>
<dbReference type="SMART" id="SM00028">
    <property type="entry name" value="TPR"/>
    <property type="match status" value="3"/>
</dbReference>
<dbReference type="EMBL" id="PPGH01000009">
    <property type="protein sequence ID" value="PQJ97571.1"/>
    <property type="molecule type" value="Genomic_DNA"/>
</dbReference>
<sequence>MNKQLQRHLVISGFCVVLAACGSKHNIQKTDEALGLDPEDSPAELYVRMAEEYYNRGQTDVAFRRAQQALEADNKYPRAHVWAAFLYEQIGQAAEAQKHYERAIKLAPNNSDVRHAYGAYECRQKHYAEADTQFKKALENPMYTTPWVAMVNAGQCAEQANDVTKATTYYRDALTANAAFGPALVKLAELAHKRGDTATAKSYLDRYFEPSTIRTSATAYSALTLGVTVERQLGNRKRASDYEKMLQKNFSEPNKTNATLLKPNS</sequence>
<keyword evidence="1" id="KW-0677">Repeat</keyword>
<dbReference type="EMBL" id="PPGH01000037">
    <property type="protein sequence ID" value="PQJ95200.1"/>
    <property type="molecule type" value="Genomic_DNA"/>
</dbReference>
<name>A0A2S7XVV5_9GAMM</name>
<feature type="repeat" description="TPR" evidence="3">
    <location>
        <begin position="77"/>
        <end position="110"/>
    </location>
</feature>